<dbReference type="PANTHER" id="PTHR13030:SF8">
    <property type="entry name" value="ADP-RIBOSE PYROPHOSPHATASE, MITOCHONDRIAL"/>
    <property type="match status" value="1"/>
</dbReference>
<dbReference type="Pfam" id="PF25969">
    <property type="entry name" value="NUDT9_N"/>
    <property type="match status" value="1"/>
</dbReference>
<sequence length="319" mass="35856">MSSALVFGIVLISSHRCSSSSKAMVSTFNKIHSVCRSSHPYPRSEVQRVPVADDKVSWTIDHPEYKPVEFTQPFIHGQVWADEDITPENKSQFKWNTLDEHQVNRVGHNGVYTIDPDTGRPRNPFGRTGLSGRGSLGRWGPNHAADPLVTRWMKNEEGEVVKDPESGKPRLEFLAIQRRVGKMWALPGGMVDKGEQALDTAQRELCEEALNSSEWNLNEDKQQKHLVSELFAKSEPVYKGYIDDARNTDNAWMETVALHAHDPTGSNVAKLNLIAGDDAVDVKWMPVEAKTTLFANHNDLIRIVAHNMDAHWSNEKDLS</sequence>
<name>A0A8D8S018_9HEMI</name>
<dbReference type="PROSITE" id="PS51462">
    <property type="entry name" value="NUDIX"/>
    <property type="match status" value="1"/>
</dbReference>
<feature type="signal peptide" evidence="1">
    <location>
        <begin position="1"/>
        <end position="19"/>
    </location>
</feature>
<accession>A0A8D8S018</accession>
<dbReference type="EMBL" id="HBUF01197086">
    <property type="protein sequence ID" value="CAG6660477.1"/>
    <property type="molecule type" value="Transcribed_RNA"/>
</dbReference>
<dbReference type="EMBL" id="HBUF01197084">
    <property type="protein sequence ID" value="CAG6660475.1"/>
    <property type="molecule type" value="Transcribed_RNA"/>
</dbReference>
<evidence type="ECO:0000256" key="1">
    <source>
        <dbReference type="SAM" id="SignalP"/>
    </source>
</evidence>
<dbReference type="SUPFAM" id="SSF55811">
    <property type="entry name" value="Nudix"/>
    <property type="match status" value="1"/>
</dbReference>
<keyword evidence="1" id="KW-0732">Signal</keyword>
<dbReference type="Gene3D" id="3.90.79.10">
    <property type="entry name" value="Nucleoside Triphosphate Pyrophosphohydrolase"/>
    <property type="match status" value="1"/>
</dbReference>
<dbReference type="InterPro" id="IPR000086">
    <property type="entry name" value="NUDIX_hydrolase_dom"/>
</dbReference>
<proteinExistence type="predicted"/>
<evidence type="ECO:0000259" key="2">
    <source>
        <dbReference type="PROSITE" id="PS51462"/>
    </source>
</evidence>
<dbReference type="InterPro" id="IPR015797">
    <property type="entry name" value="NUDIX_hydrolase-like_dom_sf"/>
</dbReference>
<dbReference type="CDD" id="cd03670">
    <property type="entry name" value="NUDIX_ADPRase_Nudt9"/>
    <property type="match status" value="1"/>
</dbReference>
<dbReference type="PANTHER" id="PTHR13030">
    <property type="entry name" value="NUDIX HYDROLASE"/>
    <property type="match status" value="1"/>
</dbReference>
<dbReference type="AlphaFoldDB" id="A0A8D8S018"/>
<organism evidence="3">
    <name type="scientific">Cacopsylla melanoneura</name>
    <dbReference type="NCBI Taxonomy" id="428564"/>
    <lineage>
        <taxon>Eukaryota</taxon>
        <taxon>Metazoa</taxon>
        <taxon>Ecdysozoa</taxon>
        <taxon>Arthropoda</taxon>
        <taxon>Hexapoda</taxon>
        <taxon>Insecta</taxon>
        <taxon>Pterygota</taxon>
        <taxon>Neoptera</taxon>
        <taxon>Paraneoptera</taxon>
        <taxon>Hemiptera</taxon>
        <taxon>Sternorrhyncha</taxon>
        <taxon>Psylloidea</taxon>
        <taxon>Psyllidae</taxon>
        <taxon>Psyllinae</taxon>
        <taxon>Cacopsylla</taxon>
    </lineage>
</organism>
<reference evidence="3" key="1">
    <citation type="submission" date="2021-05" db="EMBL/GenBank/DDBJ databases">
        <authorList>
            <person name="Alioto T."/>
            <person name="Alioto T."/>
            <person name="Gomez Garrido J."/>
        </authorList>
    </citation>
    <scope>NUCLEOTIDE SEQUENCE</scope>
</reference>
<dbReference type="Pfam" id="PF00293">
    <property type="entry name" value="NUDIX"/>
    <property type="match status" value="1"/>
</dbReference>
<feature type="chain" id="PRO_5033962885" evidence="1">
    <location>
        <begin position="20"/>
        <end position="319"/>
    </location>
</feature>
<dbReference type="InterPro" id="IPR039989">
    <property type="entry name" value="NUDT9"/>
</dbReference>
<dbReference type="GO" id="GO:0047631">
    <property type="term" value="F:ADP-ribose diphosphatase activity"/>
    <property type="evidence" value="ECO:0007669"/>
    <property type="project" value="InterPro"/>
</dbReference>
<evidence type="ECO:0000313" key="3">
    <source>
        <dbReference type="EMBL" id="CAG6660475.1"/>
    </source>
</evidence>
<feature type="domain" description="Nudix hydrolase" evidence="2">
    <location>
        <begin position="152"/>
        <end position="307"/>
    </location>
</feature>
<protein>
    <submittedName>
        <fullName evidence="3">ADP-ribose pyrophosphatase, mitochondrial</fullName>
    </submittedName>
</protein>